<evidence type="ECO:0000313" key="1">
    <source>
        <dbReference type="Proteomes" id="UP001732780"/>
    </source>
</evidence>
<dbReference type="Proteomes" id="UP001732780">
    <property type="component" value="Chromosome 11"/>
</dbReference>
<accession>A0AC58R6X6</accession>
<reference evidence="2" key="1">
    <citation type="submission" date="2025-08" db="UniProtKB">
        <authorList>
            <consortium name="RefSeq"/>
        </authorList>
    </citation>
    <scope>IDENTIFICATION</scope>
    <source>
        <tissue evidence="2">Blood</tissue>
    </source>
</reference>
<keyword evidence="1" id="KW-1185">Reference proteome</keyword>
<dbReference type="RefSeq" id="XP_074230287.1">
    <property type="nucleotide sequence ID" value="XM_074374186.1"/>
</dbReference>
<protein>
    <submittedName>
        <fullName evidence="2">Cilia- and flagella-associated protein 70 isoform X4</fullName>
    </submittedName>
</protein>
<proteinExistence type="predicted"/>
<gene>
    <name evidence="2" type="primary">CFAP70</name>
</gene>
<keyword evidence="2" id="KW-0966">Cell projection</keyword>
<organism evidence="1 2">
    <name type="scientific">Camelus bactrianus</name>
    <name type="common">Bactrian camel</name>
    <dbReference type="NCBI Taxonomy" id="9837"/>
    <lineage>
        <taxon>Eukaryota</taxon>
        <taxon>Metazoa</taxon>
        <taxon>Chordata</taxon>
        <taxon>Craniata</taxon>
        <taxon>Vertebrata</taxon>
        <taxon>Euteleostomi</taxon>
        <taxon>Mammalia</taxon>
        <taxon>Eutheria</taxon>
        <taxon>Laurasiatheria</taxon>
        <taxon>Artiodactyla</taxon>
        <taxon>Tylopoda</taxon>
        <taxon>Camelidae</taxon>
        <taxon>Camelus</taxon>
    </lineage>
</organism>
<evidence type="ECO:0000313" key="2">
    <source>
        <dbReference type="RefSeq" id="XP_074230287.1"/>
    </source>
</evidence>
<keyword evidence="2" id="KW-0282">Flagellum</keyword>
<keyword evidence="2" id="KW-0969">Cilium</keyword>
<name>A0AC58R6X6_CAMBA</name>
<sequence>MEQVSSTGRPVQITVTDGYDLKGFKGDTPVTFIRAEFNQVVLGDSAKITISPEGTAKYNFTSSFEFNPEGGITLEDLAHKPVFLTMTEVLPKEKKQKEEKTLILGQAVVDLLPLLEGESSFEMMVPLHPVPGSPLESLRSGVKQCSLEVKVFVAEPLLTPAQISGGNLLKVTLEAAYSVPESFIPTGPLQNYMVGLQVPSAGEKDYPIFFKNGTLKLGGEREPVPRPKKWPIANILAPGANNIPDAFIIGGPYDEEEGELNHPEDREFRNQAECMKKRITWDLESRCYLDPPTVVSFQKRIADCRFWPVEITRIPLVSVPKGKAAKFEKTDDEGQLSFHGVAYVNMVPLLYPGVKRIRGAFHVYPYLNSTVYEKTKCLLSLFRDAGHHLIQNNKIGGINSPLPKQVASKNLKEDKAVKEKDMEGKSRPGDVQASSIKSQSSDTPLEIEPSLCNNPEGQQYVEAGTYIVLEIQLDKALVPKRMPEELARRVKEMIPPRPPLTRRTGGAQKAMSDYHMQIKNISRAILDEYHRMFGKQVAKLGSDMDSETLEEQKCQLNYELNCSGKYFAFKEQLKTMPDDVQGTTSTIYISSEQLRLFAFEAEVNENFEMATVYYEERLVREPQNLEHWLDYGAFCLLTEDNIKAQECFRKALSLNQNHIHSLLLCGVLAVLMENYEQAEIFFEDATCLEPTNVVAWTLLGLYYEIQNNDIRMEMAFHEAFKQLQARVFQAQVTTQRSTGTVEYVEEGGKAESSLGPWGITSGSSTAATKVEAPAGLGAPLSILDEFLDESSNLQSDSHEPILSVQSQDPNTSQKPSNTFFKGIPTKKEASKCQESLTCLHPTPYSVSQTPTTIFMETIHFLMKVNAVQYVHRVLAHELLCPQGGPSCEYYLVLAQIHLLKKDFAKAEECLQQAAQVDYLNPNVWGLKGHLYFLSGNHAEAKACYERTISFVADASEMHFIFLRLGHIYLEEKEYEKAKKTYMQACKRSPSCLTWLGLGIACYRLEELTEAEDALSEANALNNYNAEVWAYLALVCLKAGRQLEAEQAYKYTMKLKLKDENLLAEIHMVQEAVGFGNPSF</sequence>